<dbReference type="Gramene" id="PGSC0003DMT400093533">
    <property type="protein sequence ID" value="PGSC0003DMT400093533"/>
    <property type="gene ID" value="PGSC0003DMG400043104"/>
</dbReference>
<dbReference type="AlphaFoldDB" id="M1DS58"/>
<protein>
    <submittedName>
        <fullName evidence="1">Uncharacterized protein</fullName>
    </submittedName>
</protein>
<evidence type="ECO:0000313" key="2">
    <source>
        <dbReference type="Proteomes" id="UP000011115"/>
    </source>
</evidence>
<evidence type="ECO:0000313" key="1">
    <source>
        <dbReference type="EnsemblPlants" id="PGSC0003DMT400093533"/>
    </source>
</evidence>
<reference evidence="2" key="1">
    <citation type="journal article" date="2011" name="Nature">
        <title>Genome sequence and analysis of the tuber crop potato.</title>
        <authorList>
            <consortium name="The Potato Genome Sequencing Consortium"/>
        </authorList>
    </citation>
    <scope>NUCLEOTIDE SEQUENCE [LARGE SCALE GENOMIC DNA]</scope>
    <source>
        <strain evidence="2">cv. DM1-3 516 R44</strain>
    </source>
</reference>
<keyword evidence="2" id="KW-1185">Reference proteome</keyword>
<dbReference type="InParanoid" id="M1DS58"/>
<name>M1DS58_SOLTU</name>
<sequence>MNVPTHMPSVDVPSSVAKKSSVDDTIVIYTADEIEDDRADDDLVEETDEEKLGESVTLFLLLPQTPHLDVIAIGLIFSFGATRQSKSSFADQVGNSPSAPIHRLLGLAFRHFPFVTLGDQNFYPFQLALQELLFPSPSCLCSWAGLLDLLTPIDGPWSDLWPVDHGQKGDIEISNHGPWSDLWSMDGVMDLDPQTLPRQVNHAPHLRSVVHSMGRGWPT</sequence>
<proteinExistence type="predicted"/>
<reference evidence="1" key="2">
    <citation type="submission" date="2015-06" db="UniProtKB">
        <authorList>
            <consortium name="EnsemblPlants"/>
        </authorList>
    </citation>
    <scope>IDENTIFICATION</scope>
    <source>
        <strain evidence="1">DM1-3 516 R44</strain>
    </source>
</reference>
<dbReference type="Proteomes" id="UP000011115">
    <property type="component" value="Unassembled WGS sequence"/>
</dbReference>
<accession>M1DS58</accession>
<organism evidence="1 2">
    <name type="scientific">Solanum tuberosum</name>
    <name type="common">Potato</name>
    <dbReference type="NCBI Taxonomy" id="4113"/>
    <lineage>
        <taxon>Eukaryota</taxon>
        <taxon>Viridiplantae</taxon>
        <taxon>Streptophyta</taxon>
        <taxon>Embryophyta</taxon>
        <taxon>Tracheophyta</taxon>
        <taxon>Spermatophyta</taxon>
        <taxon>Magnoliopsida</taxon>
        <taxon>eudicotyledons</taxon>
        <taxon>Gunneridae</taxon>
        <taxon>Pentapetalae</taxon>
        <taxon>asterids</taxon>
        <taxon>lamiids</taxon>
        <taxon>Solanales</taxon>
        <taxon>Solanaceae</taxon>
        <taxon>Solanoideae</taxon>
        <taxon>Solaneae</taxon>
        <taxon>Solanum</taxon>
    </lineage>
</organism>
<dbReference type="HOGENOM" id="CLU_1263433_0_0_1"/>
<dbReference type="EnsemblPlants" id="PGSC0003DMT400093533">
    <property type="protein sequence ID" value="PGSC0003DMT400093533"/>
    <property type="gene ID" value="PGSC0003DMG400043104"/>
</dbReference>
<dbReference type="PaxDb" id="4113-PGSC0003DMT400093533"/>